<gene>
    <name evidence="2" type="ORF">ABIE13_000641</name>
</gene>
<dbReference type="InterPro" id="IPR029052">
    <property type="entry name" value="Metallo-depent_PP-like"/>
</dbReference>
<evidence type="ECO:0000259" key="1">
    <source>
        <dbReference type="Pfam" id="PF00149"/>
    </source>
</evidence>
<dbReference type="SUPFAM" id="SSF56300">
    <property type="entry name" value="Metallo-dependent phosphatases"/>
    <property type="match status" value="1"/>
</dbReference>
<dbReference type="EMBL" id="JBEPSH010000001">
    <property type="protein sequence ID" value="MET4575544.1"/>
    <property type="molecule type" value="Genomic_DNA"/>
</dbReference>
<feature type="domain" description="Calcineurin-like phosphoesterase" evidence="1">
    <location>
        <begin position="11"/>
        <end position="228"/>
    </location>
</feature>
<protein>
    <submittedName>
        <fullName evidence="2">Phosphodiesterase</fullName>
    </submittedName>
</protein>
<name>A0ABV2Q3E5_9BURK</name>
<dbReference type="Proteomes" id="UP001549320">
    <property type="component" value="Unassembled WGS sequence"/>
</dbReference>
<keyword evidence="3" id="KW-1185">Reference proteome</keyword>
<dbReference type="Gene3D" id="3.60.21.10">
    <property type="match status" value="1"/>
</dbReference>
<dbReference type="PANTHER" id="PTHR36492">
    <property type="match status" value="1"/>
</dbReference>
<sequence>MDGLTGHNRRMRIFALSDIHADYQPNMAWVHQLSRGEYVDDLLILAGDVSHKRELLDECLTALAQRFRQVLFVPGNHDLWVIGQTPAIDSLEKFEQVRHTAIQCGATMDIVRHGQLLVVPLLGWYDYSFGEPGRELLRGWTDYRACRWPTGFQMEDVAAYFEKLNVVPSADSARMRITVSHFLPRIDLIPSFVSARHRILDPVLGTTRLEKQLRQLDPSIHVYGHSHINQSVELEGVRYVNNAFGTPQETRITAKQLVCIEEAWF</sequence>
<dbReference type="InterPro" id="IPR004843">
    <property type="entry name" value="Calcineurin-like_PHP"/>
</dbReference>
<dbReference type="InterPro" id="IPR052963">
    <property type="entry name" value="Pantetheine_PDE"/>
</dbReference>
<organism evidence="2 3">
    <name type="scientific">Ottowia thiooxydans</name>
    <dbReference type="NCBI Taxonomy" id="219182"/>
    <lineage>
        <taxon>Bacteria</taxon>
        <taxon>Pseudomonadati</taxon>
        <taxon>Pseudomonadota</taxon>
        <taxon>Betaproteobacteria</taxon>
        <taxon>Burkholderiales</taxon>
        <taxon>Comamonadaceae</taxon>
        <taxon>Ottowia</taxon>
    </lineage>
</organism>
<evidence type="ECO:0000313" key="2">
    <source>
        <dbReference type="EMBL" id="MET4575544.1"/>
    </source>
</evidence>
<dbReference type="PANTHER" id="PTHR36492:SF2">
    <property type="entry name" value="[ACYL-CARRIER-PROTEIN] PHOSPHODIESTERASE PPTH"/>
    <property type="match status" value="1"/>
</dbReference>
<reference evidence="2 3" key="1">
    <citation type="submission" date="2024-06" db="EMBL/GenBank/DDBJ databases">
        <title>Sorghum-associated microbial communities from plants grown in Nebraska, USA.</title>
        <authorList>
            <person name="Schachtman D."/>
        </authorList>
    </citation>
    <scope>NUCLEOTIDE SEQUENCE [LARGE SCALE GENOMIC DNA]</scope>
    <source>
        <strain evidence="2 3">2709</strain>
    </source>
</reference>
<accession>A0ABV2Q3E5</accession>
<dbReference type="Pfam" id="PF00149">
    <property type="entry name" value="Metallophos"/>
    <property type="match status" value="1"/>
</dbReference>
<comment type="caution">
    <text evidence="2">The sequence shown here is derived from an EMBL/GenBank/DDBJ whole genome shotgun (WGS) entry which is preliminary data.</text>
</comment>
<evidence type="ECO:0000313" key="3">
    <source>
        <dbReference type="Proteomes" id="UP001549320"/>
    </source>
</evidence>
<proteinExistence type="predicted"/>